<feature type="transmembrane region" description="Helical" evidence="2">
    <location>
        <begin position="98"/>
        <end position="118"/>
    </location>
</feature>
<feature type="transmembrane region" description="Helical" evidence="2">
    <location>
        <begin position="124"/>
        <end position="142"/>
    </location>
</feature>
<dbReference type="EMBL" id="JAMOIL010000030">
    <property type="protein sequence ID" value="MCM0622234.1"/>
    <property type="molecule type" value="Genomic_DNA"/>
</dbReference>
<evidence type="ECO:0008006" key="5">
    <source>
        <dbReference type="Google" id="ProtNLM"/>
    </source>
</evidence>
<feature type="transmembrane region" description="Helical" evidence="2">
    <location>
        <begin position="173"/>
        <end position="193"/>
    </location>
</feature>
<dbReference type="RefSeq" id="WP_250828482.1">
    <property type="nucleotide sequence ID" value="NZ_JAMOIL010000030.1"/>
</dbReference>
<protein>
    <recommendedName>
        <fullName evidence="5">Integral membrane protein</fullName>
    </recommendedName>
</protein>
<dbReference type="AlphaFoldDB" id="A0A9X2DAW0"/>
<keyword evidence="4" id="KW-1185">Reference proteome</keyword>
<feature type="transmembrane region" description="Helical" evidence="2">
    <location>
        <begin position="330"/>
        <end position="355"/>
    </location>
</feature>
<organism evidence="3 4">
    <name type="scientific">Nocardioides bruguierae</name>
    <dbReference type="NCBI Taxonomy" id="2945102"/>
    <lineage>
        <taxon>Bacteria</taxon>
        <taxon>Bacillati</taxon>
        <taxon>Actinomycetota</taxon>
        <taxon>Actinomycetes</taxon>
        <taxon>Propionibacteriales</taxon>
        <taxon>Nocardioidaceae</taxon>
        <taxon>Nocardioides</taxon>
    </lineage>
</organism>
<feature type="compositionally biased region" description="Low complexity" evidence="1">
    <location>
        <begin position="36"/>
        <end position="45"/>
    </location>
</feature>
<feature type="compositionally biased region" description="Pro residues" evidence="1">
    <location>
        <begin position="24"/>
        <end position="35"/>
    </location>
</feature>
<keyword evidence="2" id="KW-1133">Transmembrane helix</keyword>
<feature type="transmembrane region" description="Helical" evidence="2">
    <location>
        <begin position="281"/>
        <end position="310"/>
    </location>
</feature>
<evidence type="ECO:0000313" key="4">
    <source>
        <dbReference type="Proteomes" id="UP001139485"/>
    </source>
</evidence>
<comment type="caution">
    <text evidence="3">The sequence shown here is derived from an EMBL/GenBank/DDBJ whole genome shotgun (WGS) entry which is preliminary data.</text>
</comment>
<feature type="transmembrane region" description="Helical" evidence="2">
    <location>
        <begin position="199"/>
        <end position="218"/>
    </location>
</feature>
<dbReference type="Proteomes" id="UP001139485">
    <property type="component" value="Unassembled WGS sequence"/>
</dbReference>
<evidence type="ECO:0000256" key="2">
    <source>
        <dbReference type="SAM" id="Phobius"/>
    </source>
</evidence>
<name>A0A9X2DAW0_9ACTN</name>
<feature type="region of interest" description="Disordered" evidence="1">
    <location>
        <begin position="1"/>
        <end position="61"/>
    </location>
</feature>
<keyword evidence="2" id="KW-0472">Membrane</keyword>
<feature type="compositionally biased region" description="Basic and acidic residues" evidence="1">
    <location>
        <begin position="1"/>
        <end position="10"/>
    </location>
</feature>
<gene>
    <name evidence="3" type="ORF">M8330_18225</name>
</gene>
<proteinExistence type="predicted"/>
<reference evidence="3" key="1">
    <citation type="submission" date="2022-05" db="EMBL/GenBank/DDBJ databases">
        <authorList>
            <person name="Tuo L."/>
        </authorList>
    </citation>
    <scope>NUCLEOTIDE SEQUENCE</scope>
    <source>
        <strain evidence="3">BSK12Z-4</strain>
    </source>
</reference>
<evidence type="ECO:0000256" key="1">
    <source>
        <dbReference type="SAM" id="MobiDB-lite"/>
    </source>
</evidence>
<accession>A0A9X2DAW0</accession>
<keyword evidence="2" id="KW-0812">Transmembrane</keyword>
<evidence type="ECO:0000313" key="3">
    <source>
        <dbReference type="EMBL" id="MCM0622234.1"/>
    </source>
</evidence>
<sequence length="400" mass="42989">MTPPDEHDAAEGPPPVGGKDEPSPTEPSPTEPAPTEPLATAGTARPRLRRRRREEDAPQSVEETLAAADKWFDGHGLPYFVPERRAQVREGLSPRRTLPRLGVAVGVSAALGVLLAVLTDQVSAAPALVVASVVAGGLWYALTTLQAGPVVRWAGTRTLGNVRHLLPQLTRALPLLLVFVTFLFINAEVWQLSASLAGGALWLTLVLFVALAIGFLVVRLPEEVDRLDDAVDEDFLRRACEGTPLAGACRDLLARRREGSEGTAADPVARAQVSGYERTNLVLFLVILQAGQLLLLSALVTVFFLLFGVITMDPTVQETWTASDVTALPLLSNLSVALVKVSLFLGSFSFLYLAVSTVTDESYRSQLLGLVVRELERAVGLRAVYLALRGRGDEPPPTTD</sequence>